<dbReference type="RefSeq" id="WP_281906242.1">
    <property type="nucleotide sequence ID" value="NZ_BSDI01000102.1"/>
</dbReference>
<reference evidence="1" key="1">
    <citation type="submission" date="2022-12" db="EMBL/GenBank/DDBJ databases">
        <title>New Phytohabitans aurantiacus sp. RD004123 nov., an actinomycete isolated from soil.</title>
        <authorList>
            <person name="Triningsih D.W."/>
            <person name="Harunari E."/>
            <person name="Igarashi Y."/>
        </authorList>
    </citation>
    <scope>NUCLEOTIDE SEQUENCE</scope>
    <source>
        <strain evidence="1">RD004123</strain>
    </source>
</reference>
<keyword evidence="2" id="KW-1185">Reference proteome</keyword>
<name>A0ABQ5RBN7_9ACTN</name>
<evidence type="ECO:0000313" key="1">
    <source>
        <dbReference type="EMBL" id="GLI03805.1"/>
    </source>
</evidence>
<gene>
    <name evidence="1" type="ORF">Pa4123_90850</name>
</gene>
<dbReference type="EMBL" id="BSDI01000102">
    <property type="protein sequence ID" value="GLI03805.1"/>
    <property type="molecule type" value="Genomic_DNA"/>
</dbReference>
<accession>A0ABQ5RBN7</accession>
<evidence type="ECO:0000313" key="2">
    <source>
        <dbReference type="Proteomes" id="UP001144280"/>
    </source>
</evidence>
<protein>
    <submittedName>
        <fullName evidence="1">Uncharacterized protein</fullName>
    </submittedName>
</protein>
<sequence>MSLHSPDLRFGIFVDGRRSYTWRVRAGANQPELFVERENFPRVTHVSLHASGQWYVRATRKRDLHRWPRPNEIVPGYTRALAIVQPVVVAMLDLETPSGARLLRVGPESEPTTFSLFIERPGANMAGWPGKNAMGTAYVGRIPLAHGAGTCCVVAHQAPVSPFSATFPQPSEDELAQMRKTAAEGKLYGTIGGDMSDGPVCLVDGKFPADAFPEAA</sequence>
<organism evidence="1 2">
    <name type="scientific">Phytohabitans aurantiacus</name>
    <dbReference type="NCBI Taxonomy" id="3016789"/>
    <lineage>
        <taxon>Bacteria</taxon>
        <taxon>Bacillati</taxon>
        <taxon>Actinomycetota</taxon>
        <taxon>Actinomycetes</taxon>
        <taxon>Micromonosporales</taxon>
        <taxon>Micromonosporaceae</taxon>
    </lineage>
</organism>
<dbReference type="Proteomes" id="UP001144280">
    <property type="component" value="Unassembled WGS sequence"/>
</dbReference>
<comment type="caution">
    <text evidence="1">The sequence shown here is derived from an EMBL/GenBank/DDBJ whole genome shotgun (WGS) entry which is preliminary data.</text>
</comment>
<proteinExistence type="predicted"/>